<evidence type="ECO:0000313" key="2">
    <source>
        <dbReference type="Proteomes" id="UP000799755"/>
    </source>
</evidence>
<sequence>MLPVWLTARLVGLDVLPYGSVIPTSIYGTSFMDFCHNGGSTKFELAVHRWQTGTEHETSSCMTGSGLVEASSSRAAVLKKVTNVLERDGATVWAKAPNSYGRIRKHGAPEPGGATHYPHQRAPKKRSSQRNPTNRSTGDLTSKTGERQRKRHAAGNPRNSWRTQKLLQNWWDLKRAIKPNYTQKGTETQQL</sequence>
<proteinExistence type="predicted"/>
<name>A0ACB6QGW4_9PLEO</name>
<evidence type="ECO:0000313" key="1">
    <source>
        <dbReference type="EMBL" id="KAF2466164.1"/>
    </source>
</evidence>
<reference evidence="1" key="1">
    <citation type="journal article" date="2020" name="Stud. Mycol.">
        <title>101 Dothideomycetes genomes: a test case for predicting lifestyles and emergence of pathogens.</title>
        <authorList>
            <person name="Haridas S."/>
            <person name="Albert R."/>
            <person name="Binder M."/>
            <person name="Bloem J."/>
            <person name="Labutti K."/>
            <person name="Salamov A."/>
            <person name="Andreopoulos B."/>
            <person name="Baker S."/>
            <person name="Barry K."/>
            <person name="Bills G."/>
            <person name="Bluhm B."/>
            <person name="Cannon C."/>
            <person name="Castanera R."/>
            <person name="Culley D."/>
            <person name="Daum C."/>
            <person name="Ezra D."/>
            <person name="Gonzalez J."/>
            <person name="Henrissat B."/>
            <person name="Kuo A."/>
            <person name="Liang C."/>
            <person name="Lipzen A."/>
            <person name="Lutzoni F."/>
            <person name="Magnuson J."/>
            <person name="Mondo S."/>
            <person name="Nolan M."/>
            <person name="Ohm R."/>
            <person name="Pangilinan J."/>
            <person name="Park H.-J."/>
            <person name="Ramirez L."/>
            <person name="Alfaro M."/>
            <person name="Sun H."/>
            <person name="Tritt A."/>
            <person name="Yoshinaga Y."/>
            <person name="Zwiers L.-H."/>
            <person name="Turgeon B."/>
            <person name="Goodwin S."/>
            <person name="Spatafora J."/>
            <person name="Crous P."/>
            <person name="Grigoriev I."/>
        </authorList>
    </citation>
    <scope>NUCLEOTIDE SEQUENCE</scope>
    <source>
        <strain evidence="1">ATCC 200398</strain>
    </source>
</reference>
<comment type="caution">
    <text evidence="1">The sequence shown here is derived from an EMBL/GenBank/DDBJ whole genome shotgun (WGS) entry which is preliminary data.</text>
</comment>
<organism evidence="1 2">
    <name type="scientific">Lindgomyces ingoldianus</name>
    <dbReference type="NCBI Taxonomy" id="673940"/>
    <lineage>
        <taxon>Eukaryota</taxon>
        <taxon>Fungi</taxon>
        <taxon>Dikarya</taxon>
        <taxon>Ascomycota</taxon>
        <taxon>Pezizomycotina</taxon>
        <taxon>Dothideomycetes</taxon>
        <taxon>Pleosporomycetidae</taxon>
        <taxon>Pleosporales</taxon>
        <taxon>Lindgomycetaceae</taxon>
        <taxon>Lindgomyces</taxon>
    </lineage>
</organism>
<accession>A0ACB6QGW4</accession>
<dbReference type="EMBL" id="MU003526">
    <property type="protein sequence ID" value="KAF2466164.1"/>
    <property type="molecule type" value="Genomic_DNA"/>
</dbReference>
<gene>
    <name evidence="1" type="ORF">BDR25DRAFT_317957</name>
</gene>
<dbReference type="Proteomes" id="UP000799755">
    <property type="component" value="Unassembled WGS sequence"/>
</dbReference>
<protein>
    <submittedName>
        <fullName evidence="1">Uncharacterized protein</fullName>
    </submittedName>
</protein>
<keyword evidence="2" id="KW-1185">Reference proteome</keyword>